<feature type="region of interest" description="Disordered" evidence="1">
    <location>
        <begin position="1"/>
        <end position="67"/>
    </location>
</feature>
<reference evidence="2 3" key="1">
    <citation type="journal article" date="2022" name="Cell">
        <title>Repeat-based holocentromeres influence genome architecture and karyotype evolution.</title>
        <authorList>
            <person name="Hofstatter P.G."/>
            <person name="Thangavel G."/>
            <person name="Lux T."/>
            <person name="Neumann P."/>
            <person name="Vondrak T."/>
            <person name="Novak P."/>
            <person name="Zhang M."/>
            <person name="Costa L."/>
            <person name="Castellani M."/>
            <person name="Scott A."/>
            <person name="Toegelov H."/>
            <person name="Fuchs J."/>
            <person name="Mata-Sucre Y."/>
            <person name="Dias Y."/>
            <person name="Vanzela A.L.L."/>
            <person name="Huettel B."/>
            <person name="Almeida C.C.S."/>
            <person name="Simkova H."/>
            <person name="Souza G."/>
            <person name="Pedrosa-Harand A."/>
            <person name="Macas J."/>
            <person name="Mayer K.F.X."/>
            <person name="Houben A."/>
            <person name="Marques A."/>
        </authorList>
    </citation>
    <scope>NUCLEOTIDE SEQUENCE [LARGE SCALE GENOMIC DNA]</scope>
    <source>
        <strain evidence="2">RhyTen1mFocal</strain>
    </source>
</reference>
<sequence length="275" mass="29471">MGGGSVLRTVARPIFRPSGVRTRGTRRSAGSSSSSSSSSSPASASFVPGVRSQHTGEPARQVFGPAPSEPEAAAALTALMQAFTQISYPGTARNSQPTRAEQGNLQGTAVPSNQVRPDVHAGSGTRSSGLRLSASTSHGLDRIRNSFDLLNWNPSIQKVVISLSTDKAVWEAIMKNEAVQELHKYLIQAGRNEPLAFVGQDDFMPRILRWIIDTSKTKIVELINQLSDLIGALFRSRGPEEASEIVNDVIKSALMLTVMVLIVVVVSRLQAESNP</sequence>
<dbReference type="PANTHER" id="PTHR33625:SF3">
    <property type="entry name" value="OS04G0550700 PROTEIN"/>
    <property type="match status" value="1"/>
</dbReference>
<dbReference type="PANTHER" id="PTHR33625">
    <property type="entry name" value="OS08G0179900 PROTEIN"/>
    <property type="match status" value="1"/>
</dbReference>
<dbReference type="AlphaFoldDB" id="A0AAD5ZCM6"/>
<dbReference type="Proteomes" id="UP001210211">
    <property type="component" value="Unassembled WGS sequence"/>
</dbReference>
<feature type="compositionally biased region" description="Polar residues" evidence="1">
    <location>
        <begin position="89"/>
        <end position="115"/>
    </location>
</feature>
<evidence type="ECO:0000313" key="2">
    <source>
        <dbReference type="EMBL" id="KAJ3691060.1"/>
    </source>
</evidence>
<evidence type="ECO:0000313" key="3">
    <source>
        <dbReference type="Proteomes" id="UP001210211"/>
    </source>
</evidence>
<evidence type="ECO:0000256" key="1">
    <source>
        <dbReference type="SAM" id="MobiDB-lite"/>
    </source>
</evidence>
<feature type="compositionally biased region" description="Low complexity" evidence="1">
    <location>
        <begin position="16"/>
        <end position="45"/>
    </location>
</feature>
<proteinExistence type="predicted"/>
<name>A0AAD5ZCM6_9POAL</name>
<feature type="region of interest" description="Disordered" evidence="1">
    <location>
        <begin position="89"/>
        <end position="134"/>
    </location>
</feature>
<keyword evidence="3" id="KW-1185">Reference proteome</keyword>
<protein>
    <submittedName>
        <fullName evidence="2">Uncharacterized protein</fullName>
    </submittedName>
</protein>
<gene>
    <name evidence="2" type="ORF">LUZ61_020224</name>
</gene>
<dbReference type="EMBL" id="JAMRDG010000002">
    <property type="protein sequence ID" value="KAJ3691060.1"/>
    <property type="molecule type" value="Genomic_DNA"/>
</dbReference>
<feature type="compositionally biased region" description="Low complexity" evidence="1">
    <location>
        <begin position="121"/>
        <end position="134"/>
    </location>
</feature>
<accession>A0AAD5ZCM6</accession>
<organism evidence="2 3">
    <name type="scientific">Rhynchospora tenuis</name>
    <dbReference type="NCBI Taxonomy" id="198213"/>
    <lineage>
        <taxon>Eukaryota</taxon>
        <taxon>Viridiplantae</taxon>
        <taxon>Streptophyta</taxon>
        <taxon>Embryophyta</taxon>
        <taxon>Tracheophyta</taxon>
        <taxon>Spermatophyta</taxon>
        <taxon>Magnoliopsida</taxon>
        <taxon>Liliopsida</taxon>
        <taxon>Poales</taxon>
        <taxon>Cyperaceae</taxon>
        <taxon>Cyperoideae</taxon>
        <taxon>Rhynchosporeae</taxon>
        <taxon>Rhynchospora</taxon>
    </lineage>
</organism>
<comment type="caution">
    <text evidence="2">The sequence shown here is derived from an EMBL/GenBank/DDBJ whole genome shotgun (WGS) entry which is preliminary data.</text>
</comment>